<dbReference type="GO" id="GO:0031080">
    <property type="term" value="C:nuclear pore outer ring"/>
    <property type="evidence" value="ECO:0007669"/>
    <property type="project" value="TreeGrafter"/>
</dbReference>
<dbReference type="PROSITE" id="PS50082">
    <property type="entry name" value="WD_REPEATS_2"/>
    <property type="match status" value="1"/>
</dbReference>
<dbReference type="SUPFAM" id="SSF50978">
    <property type="entry name" value="WD40 repeat-like"/>
    <property type="match status" value="1"/>
</dbReference>
<keyword evidence="8" id="KW-0811">Translocation</keyword>
<proteinExistence type="inferred from homology"/>
<dbReference type="GO" id="GO:0006606">
    <property type="term" value="P:protein import into nucleus"/>
    <property type="evidence" value="ECO:0007669"/>
    <property type="project" value="TreeGrafter"/>
</dbReference>
<dbReference type="PANTHER" id="PTHR11024">
    <property type="entry name" value="NUCLEAR PORE COMPLEX PROTEIN SEC13 / SEH1 FAMILY MEMBER"/>
    <property type="match status" value="1"/>
</dbReference>
<dbReference type="Pfam" id="PF00400">
    <property type="entry name" value="WD40"/>
    <property type="match status" value="4"/>
</dbReference>
<dbReference type="Gene3D" id="2.130.10.10">
    <property type="entry name" value="YVTN repeat-like/Quinoprotein amine dehydrogenase"/>
    <property type="match status" value="1"/>
</dbReference>
<dbReference type="InterPro" id="IPR015943">
    <property type="entry name" value="WD40/YVTN_repeat-like_dom_sf"/>
</dbReference>
<reference evidence="12" key="1">
    <citation type="submission" date="2023-07" db="EMBL/GenBank/DDBJ databases">
        <authorList>
            <consortium name="AG Swart"/>
            <person name="Singh M."/>
            <person name="Singh A."/>
            <person name="Seah K."/>
            <person name="Emmerich C."/>
        </authorList>
    </citation>
    <scope>NUCLEOTIDE SEQUENCE</scope>
    <source>
        <strain evidence="12">DP1</strain>
    </source>
</reference>
<gene>
    <name evidence="12" type="ORF">ECRASSUSDP1_LOCUS14381</name>
</gene>
<protein>
    <submittedName>
        <fullName evidence="12">Uncharacterized protein</fullName>
    </submittedName>
</protein>
<dbReference type="Proteomes" id="UP001295684">
    <property type="component" value="Unassembled WGS sequence"/>
</dbReference>
<dbReference type="InterPro" id="IPR001680">
    <property type="entry name" value="WD40_rpt"/>
</dbReference>
<keyword evidence="4 11" id="KW-0853">WD repeat</keyword>
<dbReference type="GO" id="GO:0090114">
    <property type="term" value="P:COPII-coated vesicle budding"/>
    <property type="evidence" value="ECO:0007669"/>
    <property type="project" value="TreeGrafter"/>
</dbReference>
<keyword evidence="7" id="KW-0653">Protein transport</keyword>
<evidence type="ECO:0000256" key="4">
    <source>
        <dbReference type="ARBA" id="ARBA00022574"/>
    </source>
</evidence>
<evidence type="ECO:0000256" key="1">
    <source>
        <dbReference type="ARBA" id="ARBA00004567"/>
    </source>
</evidence>
<evidence type="ECO:0000256" key="9">
    <source>
        <dbReference type="ARBA" id="ARBA00023132"/>
    </source>
</evidence>
<keyword evidence="3" id="KW-0813">Transport</keyword>
<accession>A0AAD2CX73</accession>
<evidence type="ECO:0000256" key="3">
    <source>
        <dbReference type="ARBA" id="ARBA00022448"/>
    </source>
</evidence>
<dbReference type="SMART" id="SM00320">
    <property type="entry name" value="WD40"/>
    <property type="match status" value="6"/>
</dbReference>
<name>A0AAD2CX73_EUPCR</name>
<sequence length="304" mass="34096">MTKLLGPLVTDLSGSVQDCQFNYYGNKLAVTDSEGCIEVQDLEDQSTQGANHESGFRREHFKAHDGPIWQVTWATPECGSLLASCSYDKTIKIWSEKNCMLTNIHTLSKYDCSVNCIQWAPAEYGVKLIAGLSSGKIIVASYLPADETWDQHIIDAHDSSVNSISIAKADNFKFVSCSCDNQVYQWVQVENEFNREKIGFHDEWVRDVAYYNSDLPTDTSRVVSGGEDNKVKIWRKDGDQGEWKLEKEITKDSPVWRVDFSPVGGLLSVCSGDNQTTVYQEKVPGSGDWVLESILNEEGVIREK</sequence>
<dbReference type="GO" id="GO:0030127">
    <property type="term" value="C:COPII vesicle coat"/>
    <property type="evidence" value="ECO:0007669"/>
    <property type="project" value="TreeGrafter"/>
</dbReference>
<organism evidence="12 13">
    <name type="scientific">Euplotes crassus</name>
    <dbReference type="NCBI Taxonomy" id="5936"/>
    <lineage>
        <taxon>Eukaryota</taxon>
        <taxon>Sar</taxon>
        <taxon>Alveolata</taxon>
        <taxon>Ciliophora</taxon>
        <taxon>Intramacronucleata</taxon>
        <taxon>Spirotrichea</taxon>
        <taxon>Hypotrichia</taxon>
        <taxon>Euplotida</taxon>
        <taxon>Euplotidae</taxon>
        <taxon>Moneuplotes</taxon>
    </lineage>
</organism>
<evidence type="ECO:0000256" key="11">
    <source>
        <dbReference type="PROSITE-ProRule" id="PRU00221"/>
    </source>
</evidence>
<dbReference type="GO" id="GO:0051028">
    <property type="term" value="P:mRNA transport"/>
    <property type="evidence" value="ECO:0007669"/>
    <property type="project" value="UniProtKB-KW"/>
</dbReference>
<evidence type="ECO:0000256" key="2">
    <source>
        <dbReference type="ARBA" id="ARBA00010102"/>
    </source>
</evidence>
<keyword evidence="13" id="KW-1185">Reference proteome</keyword>
<evidence type="ECO:0000256" key="7">
    <source>
        <dbReference type="ARBA" id="ARBA00022927"/>
    </source>
</evidence>
<comment type="similarity">
    <text evidence="2">Belongs to the WD repeat SEC13 family.</text>
</comment>
<evidence type="ECO:0000256" key="8">
    <source>
        <dbReference type="ARBA" id="ARBA00023010"/>
    </source>
</evidence>
<keyword evidence="6" id="KW-0509">mRNA transport</keyword>
<keyword evidence="9" id="KW-0906">Nuclear pore complex</keyword>
<dbReference type="PANTHER" id="PTHR11024:SF2">
    <property type="entry name" value="PROTEIN SEC13 HOMOLOG"/>
    <property type="match status" value="1"/>
</dbReference>
<keyword evidence="10" id="KW-0539">Nucleus</keyword>
<evidence type="ECO:0000256" key="10">
    <source>
        <dbReference type="ARBA" id="ARBA00023242"/>
    </source>
</evidence>
<evidence type="ECO:0000313" key="13">
    <source>
        <dbReference type="Proteomes" id="UP001295684"/>
    </source>
</evidence>
<evidence type="ECO:0000256" key="5">
    <source>
        <dbReference type="ARBA" id="ARBA00022737"/>
    </source>
</evidence>
<evidence type="ECO:0000313" key="12">
    <source>
        <dbReference type="EMBL" id="CAI2373043.1"/>
    </source>
</evidence>
<dbReference type="AlphaFoldDB" id="A0AAD2CX73"/>
<evidence type="ECO:0000256" key="6">
    <source>
        <dbReference type="ARBA" id="ARBA00022816"/>
    </source>
</evidence>
<dbReference type="InterPro" id="IPR036322">
    <property type="entry name" value="WD40_repeat_dom_sf"/>
</dbReference>
<dbReference type="GO" id="GO:0005198">
    <property type="term" value="F:structural molecule activity"/>
    <property type="evidence" value="ECO:0007669"/>
    <property type="project" value="InterPro"/>
</dbReference>
<dbReference type="InterPro" id="IPR037363">
    <property type="entry name" value="Sec13/Seh1_fam"/>
</dbReference>
<dbReference type="EMBL" id="CAMPGE010014366">
    <property type="protein sequence ID" value="CAI2373043.1"/>
    <property type="molecule type" value="Genomic_DNA"/>
</dbReference>
<feature type="repeat" description="WD" evidence="11">
    <location>
        <begin position="61"/>
        <end position="95"/>
    </location>
</feature>
<dbReference type="PROSITE" id="PS50294">
    <property type="entry name" value="WD_REPEATS_REGION"/>
    <property type="match status" value="1"/>
</dbReference>
<comment type="subcellular location">
    <subcellularLocation>
        <location evidence="1">Nucleus</location>
        <location evidence="1">Nuclear pore complex</location>
    </subcellularLocation>
</comment>
<comment type="caution">
    <text evidence="12">The sequence shown here is derived from an EMBL/GenBank/DDBJ whole genome shotgun (WGS) entry which is preliminary data.</text>
</comment>
<keyword evidence="5" id="KW-0677">Repeat</keyword>